<feature type="domain" description="Fibronectin type-III" evidence="3">
    <location>
        <begin position="417"/>
        <end position="517"/>
    </location>
</feature>
<feature type="region of interest" description="Disordered" evidence="1">
    <location>
        <begin position="1840"/>
        <end position="1933"/>
    </location>
</feature>
<feature type="compositionally biased region" description="Basic and acidic residues" evidence="1">
    <location>
        <begin position="1760"/>
        <end position="1773"/>
    </location>
</feature>
<dbReference type="SMART" id="SM00060">
    <property type="entry name" value="FN3"/>
    <property type="match status" value="5"/>
</dbReference>
<accession>A0ABP0Q6T0</accession>
<feature type="transmembrane region" description="Helical" evidence="2">
    <location>
        <begin position="2854"/>
        <end position="2878"/>
    </location>
</feature>
<feature type="transmembrane region" description="Helical" evidence="2">
    <location>
        <begin position="2595"/>
        <end position="2617"/>
    </location>
</feature>
<keyword evidence="2" id="KW-0812">Transmembrane</keyword>
<comment type="caution">
    <text evidence="4">The sequence shown here is derived from an EMBL/GenBank/DDBJ whole genome shotgun (WGS) entry which is preliminary data.</text>
</comment>
<dbReference type="SMART" id="SM01411">
    <property type="entry name" value="Ephrin_rec_like"/>
    <property type="match status" value="1"/>
</dbReference>
<dbReference type="Proteomes" id="UP001642484">
    <property type="component" value="Unassembled WGS sequence"/>
</dbReference>
<feature type="compositionally biased region" description="Basic and acidic residues" evidence="1">
    <location>
        <begin position="1859"/>
        <end position="1915"/>
    </location>
</feature>
<dbReference type="CDD" id="cd00063">
    <property type="entry name" value="FN3"/>
    <property type="match status" value="1"/>
</dbReference>
<reference evidence="4 5" key="1">
    <citation type="submission" date="2024-02" db="EMBL/GenBank/DDBJ databases">
        <authorList>
            <person name="Chen Y."/>
            <person name="Shah S."/>
            <person name="Dougan E. K."/>
            <person name="Thang M."/>
            <person name="Chan C."/>
        </authorList>
    </citation>
    <scope>NUCLEOTIDE SEQUENCE [LARGE SCALE GENOMIC DNA]</scope>
</reference>
<keyword evidence="2" id="KW-0472">Membrane</keyword>
<dbReference type="PANTHER" id="PTHR46967">
    <property type="entry name" value="INSULIN-LIKE GROWTH FACTOR BINDING PROTEIN,N-TERMINAL"/>
    <property type="match status" value="1"/>
</dbReference>
<feature type="transmembrane region" description="Helical" evidence="2">
    <location>
        <begin position="2657"/>
        <end position="2680"/>
    </location>
</feature>
<feature type="region of interest" description="Disordered" evidence="1">
    <location>
        <begin position="1719"/>
        <end position="1740"/>
    </location>
</feature>
<feature type="transmembrane region" description="Helical" evidence="2">
    <location>
        <begin position="2534"/>
        <end position="2551"/>
    </location>
</feature>
<dbReference type="InterPro" id="IPR013783">
    <property type="entry name" value="Ig-like_fold"/>
</dbReference>
<feature type="compositionally biased region" description="Low complexity" evidence="1">
    <location>
        <begin position="45"/>
        <end position="302"/>
    </location>
</feature>
<feature type="region of interest" description="Disordered" evidence="1">
    <location>
        <begin position="35"/>
        <end position="302"/>
    </location>
</feature>
<dbReference type="SUPFAM" id="SSF49265">
    <property type="entry name" value="Fibronectin type III"/>
    <property type="match status" value="3"/>
</dbReference>
<evidence type="ECO:0000256" key="1">
    <source>
        <dbReference type="SAM" id="MobiDB-lite"/>
    </source>
</evidence>
<organism evidence="4 5">
    <name type="scientific">Durusdinium trenchii</name>
    <dbReference type="NCBI Taxonomy" id="1381693"/>
    <lineage>
        <taxon>Eukaryota</taxon>
        <taxon>Sar</taxon>
        <taxon>Alveolata</taxon>
        <taxon>Dinophyceae</taxon>
        <taxon>Suessiales</taxon>
        <taxon>Symbiodiniaceae</taxon>
        <taxon>Durusdinium</taxon>
    </lineage>
</organism>
<dbReference type="InterPro" id="IPR036116">
    <property type="entry name" value="FN3_sf"/>
</dbReference>
<dbReference type="EMBL" id="CAXAMN010024128">
    <property type="protein sequence ID" value="CAK9083941.1"/>
    <property type="molecule type" value="Genomic_DNA"/>
</dbReference>
<feature type="domain" description="Fibronectin type-III" evidence="3">
    <location>
        <begin position="637"/>
        <end position="733"/>
    </location>
</feature>
<feature type="transmembrane region" description="Helical" evidence="2">
    <location>
        <begin position="2443"/>
        <end position="2468"/>
    </location>
</feature>
<dbReference type="Gene3D" id="2.60.40.10">
    <property type="entry name" value="Immunoglobulins"/>
    <property type="match status" value="1"/>
</dbReference>
<feature type="compositionally biased region" description="Low complexity" evidence="1">
    <location>
        <begin position="1846"/>
        <end position="1858"/>
    </location>
</feature>
<dbReference type="InterPro" id="IPR003961">
    <property type="entry name" value="FN3_dom"/>
</dbReference>
<dbReference type="PROSITE" id="PS50853">
    <property type="entry name" value="FN3"/>
    <property type="match status" value="3"/>
</dbReference>
<feature type="region of interest" description="Disordered" evidence="1">
    <location>
        <begin position="1752"/>
        <end position="1773"/>
    </location>
</feature>
<feature type="domain" description="Fibronectin type-III" evidence="3">
    <location>
        <begin position="894"/>
        <end position="996"/>
    </location>
</feature>
<keyword evidence="2" id="KW-1133">Transmembrane helix</keyword>
<sequence length="2997" mass="325990">MANPCDSSFLRLTFPLRCSFFSENIREPTPKVFFRSKRRGRSKPRSTSTISQSTISQTSSATTVSSTSSSRTTVTTATTTATSTSISVTTETVTSTSLTHTVSITSQTTSSSTETSTSSSTKSTTSGTISTTSSSRSSTTSSTWSTSSTISTSSTSVTSSSTSLSSTVTTSSSTITSSSSTVSSTSSSSITVTSTSETSTTTGSTSSSTSTSSSRTSSSSTLSSTSSSSVSSTSSTRSSITTTATSSSQTWTESSSSSTSSSVTGTSSTDTTMTSTMSTITSSSSTSTATSATSTSSTDTTVTTTTSYYPRLLCGPSNPVGGYTDFSWDGGGVTTVSNPEDWIWRVYIKQQSPGSEWLLVPHCWEVTQPNCQIYCLEDGSSYDLRVELQSRKVGPSYGTVHQEVFHDVIHIPPKRAEPPELSVTSSSSSEISISWTPHVEQGNCTFRSWQVELRDPGGSWFQDPPACEALSSFTGRSCVITNLPCDTPYVIQVRQVCEASISTSDWSRPVTGSTTVAIGPECLQPASAPTNLVATSSDDQLALSWQAGAQEDSEFIHWQVELYKATFVGGQADPNLEVRVSNACPGLLDRSITACQVSDRAFGYYSFAVKEQSFTPATGSPLSARSAGAWVHRRHAEPPAVSLSGASVEGLHISWTPAALQDCIFAGFKIEVSVDGANVWQEPEGCRFLGDATSCLATGLMSNTEYVARGSVLCDECAETPSAQRIPCDPGEPTDDTCSVPDGSPSCFKKLDAFRASSSPSAPSSSLRTMARRSAVPTSAGVSVPTESGQRVTFNWIPGQGSAGDASVSSDCDFQSWQLEIHVQSQSDWGVPEGCADLTESSSTSCIAMNLQCDTPYNARLRAVCLPAAASSDWMAFPSFRTSYAGSCLVPATAPQLLRAARSTPSMLEICFTAGAAGDCVFSGFELQMQMEGSSWMDLPVTCGSLAVREGPCCSVMNLLEGTGYFFRARETCSNGAPLASPFVTSEVALYTTSVPEVPPPSYRDPLGVITTLEAPNRLMLFFEADLQLGASDVPIRVCPALVGTAEAPGPCQCVSEADCASRCAERQDLSALLMSARVLLVDLGSAVEPLTSCTYEVTVEEGFLVTQLEPRKASPRVMWNFTHVPPAPTGSLSLHSSTETSLVVHVTYDLPVTVQCGVLTGEGVAHLAPAEDFTGARSFVEIRITGLEPFTQYTVTCTGVVIGNPALNSTVTQAGLSTLVDTDDTLSGITLVVEALCDGDGAFVQPIDAAFFPPFSPENRQYQLSLDAEEMRTTWCSEDSVEAVVRIQLQGTSTSIFARVTNPQAQVLRQELRDATTGQLPEDVSPNAVVQVSIVVDPAQLGATAPAPYVVEVVLGVLDVRVESHSFPALVEDDTTDTESGDSASLVLSVPVGLTASELNFLLGPHQQQATLSSSEAAPQQEGETVPRILLTFDFASLVGMGDGLPLIIQIQPAAGSSTRVVNIYTQISVSFAAPTVITVETTQVNNLVSLTEITFVTITGANLALADEPLQLNAEIFIECRAAELQRLVSDGLGENLCQSTVVLSTTSLSCNVAPSASASLGLCLVLRGGLFSNYYCAATFPEALQPQQVTVTGVNTPEQEASSPEPIIVTVGGRESGELENLARAVDLDKQHTEQKLESIRHENHQLQTQLEELKTERAALRAQLDAEKQQRQSWLTESSAMMKEVQMLRQRLRNSQEESGRWKSESKNIEEEFKALQQQQKDEEQKQQALQEKVARGREALETERLALSQLQQSNRSKEAESGSLERERQRLAAEVARVFQEGKKLEQQIGRQGTSTAALQSRLKALQQEVHRWKGRAKQQDAEACALRQKLKEMEAAKGHTGAPATATETATEGAKDHVSGQKIEQEPRTLPERGPARSSEIVKPEEAEAQEDKEAETSAVESKGRKESVPGHVPAATVADVPDVPGVPVHESGADEVDDLEAKEVVVEELDLEELGILGSDEGEDEGSADGLEELGILDEEDWGLDELGLEALEKQKKRGGSDIPPESVTQGFLQVWVSPFDEPAEDFADPGPGYFPLCADAVVLEDRRSIECYRNQDLNISELGTDLNVYVQTGQYQTSSNVLEGAIQLLLPEIIRVTRNHEYEVGELIVTIDGRHFGTAENGNMVVSVQSFGASSPVVEDPRLAEGFGDPSYTVQCETISHTDTQIVSRCTSTQTNSILGAQVEASLYTETAQLEVDESQGRRLQTTLDELALQLSQLPVAFSVGYQLECSVALRLNQSCDEPVAQTREWQSVRLRPCPAGEHRISYAGVGCLQCLPGYYKSGVGPALFCDPCELGFYMGLTGAGACTPCPPHETTQNTSSREIAACDCAENYFRRNSSVDWTLASNHGVCEPCPYGAICEGGSVLPYSAPGFWTPDRLVFWSCFPDFACLQGNADDPNLCQEGRVPHGRRCGRCAAQTYVHLSECRLCGLADRVLAWVGPFLVPLLTVLIFLPLLIRLLRSNDMARTKRSKTLIKQRGKTRNSMLGHLGDDHGEFRMLVVMWTTLQTLWICHEMPLNFTRFTRDWLWALGVTAWDFSILRPQCAYEISFVWKWLLQWLGFFVMIAFTLLCIWIYTCIHRNANRDYYYISPSQGLLGMLSINFMILLLVHLRDDLIFLQCIDCEDGKLCLAEQPAIECRLGDWEWSTMLVISLMDIFIVIVGCAYMIVLGVYKSWRWQHGNLPGLCSNAEIPWYVLFADLWVRGYIGYIKEIREAVPEFQQEYPHLESEEKRKEVWNKAIDLILAQEAEKAEILLHRLVQHLYRHHPRFRVIGEDEGPALQLVKAITSSYTSERSVKAQNEVLGRAEDGVDSSLKVADVHHVELMMNNLLDYARWTLPGCRAVKRVFAYSWAVVLLFQRFAIVIFCMLMPQDQDFAIPLTYLLVKLVSLLAEASLHPYVWTFLNDWEPWSPRSDEFRRGRVLIYVFEKESLVVSHFYTPISTMKKYHRVSFIHLIHEEVSLHALIFVLLGVAPESCQVGHGEWEDLCSQ</sequence>
<feature type="compositionally biased region" description="Basic residues" evidence="1">
    <location>
        <begin position="35"/>
        <end position="44"/>
    </location>
</feature>
<dbReference type="Pfam" id="PF07699">
    <property type="entry name" value="Ephrin_rec_like"/>
    <property type="match status" value="1"/>
</dbReference>
<dbReference type="Gene3D" id="2.10.50.10">
    <property type="entry name" value="Tumor Necrosis Factor Receptor, subunit A, domain 2"/>
    <property type="match status" value="1"/>
</dbReference>
<feature type="compositionally biased region" description="Low complexity" evidence="1">
    <location>
        <begin position="1919"/>
        <end position="1933"/>
    </location>
</feature>
<protein>
    <recommendedName>
        <fullName evidence="3">Fibronectin type-III domain-containing protein</fullName>
    </recommendedName>
</protein>
<evidence type="ECO:0000313" key="4">
    <source>
        <dbReference type="EMBL" id="CAK9083941.1"/>
    </source>
</evidence>
<proteinExistence type="predicted"/>
<dbReference type="PANTHER" id="PTHR46967:SF1">
    <property type="entry name" value="KERATIN-ASSOCIATED PROTEIN 16-1-LIKE"/>
    <property type="match status" value="1"/>
</dbReference>
<feature type="compositionally biased region" description="Basic and acidic residues" evidence="1">
    <location>
        <begin position="1719"/>
        <end position="1730"/>
    </location>
</feature>
<keyword evidence="5" id="KW-1185">Reference proteome</keyword>
<gene>
    <name evidence="4" type="ORF">CCMP2556_LOCUS40879</name>
</gene>
<evidence type="ECO:0000259" key="3">
    <source>
        <dbReference type="PROSITE" id="PS50853"/>
    </source>
</evidence>
<evidence type="ECO:0000256" key="2">
    <source>
        <dbReference type="SAM" id="Phobius"/>
    </source>
</evidence>
<feature type="transmembrane region" description="Helical" evidence="2">
    <location>
        <begin position="2563"/>
        <end position="2583"/>
    </location>
</feature>
<dbReference type="InterPro" id="IPR011641">
    <property type="entry name" value="Tyr-kin_ephrin_A/B_rcpt-like"/>
</dbReference>
<name>A0ABP0Q6T0_9DINO</name>
<evidence type="ECO:0000313" key="5">
    <source>
        <dbReference type="Proteomes" id="UP001642484"/>
    </source>
</evidence>